<dbReference type="Pfam" id="PF00347">
    <property type="entry name" value="Ribosomal_L6"/>
    <property type="match status" value="2"/>
</dbReference>
<keyword evidence="6" id="KW-0694">RNA-binding</keyword>
<evidence type="ECO:0000256" key="5">
    <source>
        <dbReference type="RuleBase" id="RU003869"/>
    </source>
</evidence>
<evidence type="ECO:0000313" key="8">
    <source>
        <dbReference type="EMBL" id="MDZ5761451.1"/>
    </source>
</evidence>
<evidence type="ECO:0000256" key="4">
    <source>
        <dbReference type="NCBIfam" id="TIGR03654"/>
    </source>
</evidence>
<evidence type="ECO:0000313" key="9">
    <source>
        <dbReference type="Proteomes" id="UP001289135"/>
    </source>
</evidence>
<dbReference type="PRINTS" id="PR00059">
    <property type="entry name" value="RIBOSOMALL6"/>
</dbReference>
<evidence type="ECO:0000256" key="6">
    <source>
        <dbReference type="RuleBase" id="RU003870"/>
    </source>
</evidence>
<keyword evidence="6" id="KW-0699">rRNA-binding</keyword>
<evidence type="ECO:0000256" key="1">
    <source>
        <dbReference type="ARBA" id="ARBA00022980"/>
    </source>
</evidence>
<dbReference type="PIRSF" id="PIRSF002162">
    <property type="entry name" value="Ribosomal_L6"/>
    <property type="match status" value="1"/>
</dbReference>
<dbReference type="InterPro" id="IPR036789">
    <property type="entry name" value="Ribosomal_uL6-like_a/b-dom_sf"/>
</dbReference>
<feature type="domain" description="Large ribosomal subunit protein uL6 alpha-beta" evidence="7">
    <location>
        <begin position="92"/>
        <end position="164"/>
    </location>
</feature>
<evidence type="ECO:0000256" key="2">
    <source>
        <dbReference type="ARBA" id="ARBA00023274"/>
    </source>
</evidence>
<dbReference type="InterPro" id="IPR000702">
    <property type="entry name" value="Ribosomal_uL6-like"/>
</dbReference>
<dbReference type="NCBIfam" id="TIGR03654">
    <property type="entry name" value="L6_bact"/>
    <property type="match status" value="1"/>
</dbReference>
<dbReference type="Proteomes" id="UP001289135">
    <property type="component" value="Unassembled WGS sequence"/>
</dbReference>
<dbReference type="GO" id="GO:0002181">
    <property type="term" value="P:cytoplasmic translation"/>
    <property type="evidence" value="ECO:0007669"/>
    <property type="project" value="TreeGrafter"/>
</dbReference>
<evidence type="ECO:0000259" key="7">
    <source>
        <dbReference type="Pfam" id="PF00347"/>
    </source>
</evidence>
<dbReference type="GO" id="GO:0019843">
    <property type="term" value="F:rRNA binding"/>
    <property type="evidence" value="ECO:0007669"/>
    <property type="project" value="UniProtKB-UniRule"/>
</dbReference>
<name>A0AAE4VK61_9RICK</name>
<organism evidence="8 9">
    <name type="scientific">Lyticum sinuosum</name>
    <dbReference type="NCBI Taxonomy" id="1332059"/>
    <lineage>
        <taxon>Bacteria</taxon>
        <taxon>Pseudomonadati</taxon>
        <taxon>Pseudomonadota</taxon>
        <taxon>Alphaproteobacteria</taxon>
        <taxon>Rickettsiales</taxon>
        <taxon>Lyticum</taxon>
    </lineage>
</organism>
<evidence type="ECO:0000256" key="3">
    <source>
        <dbReference type="ARBA" id="ARBA00035454"/>
    </source>
</evidence>
<accession>A0AAE4VK61</accession>
<dbReference type="RefSeq" id="WP_322498874.1">
    <property type="nucleotide sequence ID" value="NZ_JARGYU010000002.1"/>
</dbReference>
<dbReference type="InterPro" id="IPR019906">
    <property type="entry name" value="Ribosomal_uL6_bac-type"/>
</dbReference>
<comment type="similarity">
    <text evidence="5">Belongs to the universal ribosomal protein uL6 family.</text>
</comment>
<protein>
    <recommendedName>
        <fullName evidence="3 4">50S ribosomal protein L6</fullName>
    </recommendedName>
</protein>
<keyword evidence="2 5" id="KW-0687">Ribonucleoprotein</keyword>
<dbReference type="GO" id="GO:0022625">
    <property type="term" value="C:cytosolic large ribosomal subunit"/>
    <property type="evidence" value="ECO:0007669"/>
    <property type="project" value="UniProtKB-UniRule"/>
</dbReference>
<feature type="domain" description="Large ribosomal subunit protein uL6 alpha-beta" evidence="7">
    <location>
        <begin position="11"/>
        <end position="83"/>
    </location>
</feature>
<gene>
    <name evidence="8" type="ORF">Lyticum_00630</name>
</gene>
<comment type="function">
    <text evidence="6">This protein binds to the 23S rRNA, and is important in its secondary structure. It is located near the subunit interface in the base of the L7/L12 stalk, and near the tRNA binding site of the peptidyltransferase center.</text>
</comment>
<dbReference type="PANTHER" id="PTHR11655">
    <property type="entry name" value="60S/50S RIBOSOMAL PROTEIN L6/L9"/>
    <property type="match status" value="1"/>
</dbReference>
<dbReference type="EMBL" id="JARGYU010000002">
    <property type="protein sequence ID" value="MDZ5761451.1"/>
    <property type="molecule type" value="Genomic_DNA"/>
</dbReference>
<comment type="caution">
    <text evidence="8">The sequence shown here is derived from an EMBL/GenBank/DDBJ whole genome shotgun (WGS) entry which is preliminary data.</text>
</comment>
<dbReference type="PANTHER" id="PTHR11655:SF14">
    <property type="entry name" value="LARGE RIBOSOMAL SUBUNIT PROTEIN UL6M"/>
    <property type="match status" value="1"/>
</dbReference>
<keyword evidence="1 5" id="KW-0689">Ribosomal protein</keyword>
<dbReference type="InterPro" id="IPR020040">
    <property type="entry name" value="Ribosomal_uL6_a/b-dom"/>
</dbReference>
<dbReference type="GO" id="GO:0003735">
    <property type="term" value="F:structural constituent of ribosome"/>
    <property type="evidence" value="ECO:0007669"/>
    <property type="project" value="UniProtKB-UniRule"/>
</dbReference>
<dbReference type="AlphaFoldDB" id="A0AAE4VK61"/>
<sequence>MSRIGKLPIAIPKSVKVINDNSSLSVTGPLGILNIVLPKQVNLSIDDEYIKLCISDKNCKKSKSLWGLFRALINNMVVGVQNGFCKNLVIYGVGYKADLFGRYIKLSLGKSHDIFYEIPNGIEVSVPKQTEITITGINKQVVSNFAAEIKRLCRKDPYKGKGIYNKDQERKLKKVKK</sequence>
<proteinExistence type="inferred from homology"/>
<dbReference type="SUPFAM" id="SSF56053">
    <property type="entry name" value="Ribosomal protein L6"/>
    <property type="match status" value="2"/>
</dbReference>
<keyword evidence="9" id="KW-1185">Reference proteome</keyword>
<dbReference type="Gene3D" id="3.90.930.12">
    <property type="entry name" value="Ribosomal protein L6, alpha-beta domain"/>
    <property type="match status" value="2"/>
</dbReference>
<reference evidence="8" key="1">
    <citation type="submission" date="2023-02" db="EMBL/GenBank/DDBJ databases">
        <title>Host association and intracellularity evolved multiple times independently in the Rickettsiales.</title>
        <authorList>
            <person name="Castelli M."/>
            <person name="Nardi T."/>
            <person name="Gammuto L."/>
            <person name="Bellinzona G."/>
            <person name="Sabaneyeva E."/>
            <person name="Potekhin A."/>
            <person name="Serra V."/>
            <person name="Petroni G."/>
            <person name="Sassera D."/>
        </authorList>
    </citation>
    <scope>NUCLEOTIDE SEQUENCE</scope>
    <source>
        <strain evidence="8">USBL-36I1</strain>
    </source>
</reference>